<gene>
    <name evidence="4" type="ORF">HYPSUDRAFT_43257</name>
</gene>
<protein>
    <recommendedName>
        <fullName evidence="3">NACHT domain-containing protein</fullName>
    </recommendedName>
</protein>
<feature type="compositionally biased region" description="Polar residues" evidence="2">
    <location>
        <begin position="1"/>
        <end position="22"/>
    </location>
</feature>
<evidence type="ECO:0000313" key="5">
    <source>
        <dbReference type="Proteomes" id="UP000054270"/>
    </source>
</evidence>
<feature type="region of interest" description="Disordered" evidence="2">
    <location>
        <begin position="644"/>
        <end position="665"/>
    </location>
</feature>
<dbReference type="Pfam" id="PF24883">
    <property type="entry name" value="NPHP3_N"/>
    <property type="match status" value="1"/>
</dbReference>
<proteinExistence type="predicted"/>
<dbReference type="EMBL" id="KN817568">
    <property type="protein sequence ID" value="KJA20361.1"/>
    <property type="molecule type" value="Genomic_DNA"/>
</dbReference>
<feature type="region of interest" description="Disordered" evidence="2">
    <location>
        <begin position="1"/>
        <end position="30"/>
    </location>
</feature>
<dbReference type="PANTHER" id="PTHR10039:SF14">
    <property type="entry name" value="NACHT DOMAIN-CONTAINING PROTEIN"/>
    <property type="match status" value="1"/>
</dbReference>
<reference evidence="5" key="1">
    <citation type="submission" date="2014-04" db="EMBL/GenBank/DDBJ databases">
        <title>Evolutionary Origins and Diversification of the Mycorrhizal Mutualists.</title>
        <authorList>
            <consortium name="DOE Joint Genome Institute"/>
            <consortium name="Mycorrhizal Genomics Consortium"/>
            <person name="Kohler A."/>
            <person name="Kuo A."/>
            <person name="Nagy L.G."/>
            <person name="Floudas D."/>
            <person name="Copeland A."/>
            <person name="Barry K.W."/>
            <person name="Cichocki N."/>
            <person name="Veneault-Fourrey C."/>
            <person name="LaButti K."/>
            <person name="Lindquist E.A."/>
            <person name="Lipzen A."/>
            <person name="Lundell T."/>
            <person name="Morin E."/>
            <person name="Murat C."/>
            <person name="Riley R."/>
            <person name="Ohm R."/>
            <person name="Sun H."/>
            <person name="Tunlid A."/>
            <person name="Henrissat B."/>
            <person name="Grigoriev I.V."/>
            <person name="Hibbett D.S."/>
            <person name="Martin F."/>
        </authorList>
    </citation>
    <scope>NUCLEOTIDE SEQUENCE [LARGE SCALE GENOMIC DNA]</scope>
    <source>
        <strain evidence="5">FD-334 SS-4</strain>
    </source>
</reference>
<evidence type="ECO:0000256" key="1">
    <source>
        <dbReference type="ARBA" id="ARBA00022737"/>
    </source>
</evidence>
<dbReference type="Gene3D" id="3.40.50.300">
    <property type="entry name" value="P-loop containing nucleotide triphosphate hydrolases"/>
    <property type="match status" value="1"/>
</dbReference>
<feature type="domain" description="NACHT" evidence="3">
    <location>
        <begin position="97"/>
        <end position="236"/>
    </location>
</feature>
<dbReference type="InterPro" id="IPR027417">
    <property type="entry name" value="P-loop_NTPase"/>
</dbReference>
<accession>A0A0D2NUY2</accession>
<keyword evidence="1" id="KW-0677">Repeat</keyword>
<name>A0A0D2NUY2_HYPSF</name>
<dbReference type="STRING" id="945553.A0A0D2NUY2"/>
<dbReference type="InterPro" id="IPR007111">
    <property type="entry name" value="NACHT_NTPase"/>
</dbReference>
<dbReference type="Proteomes" id="UP000054270">
    <property type="component" value="Unassembled WGS sequence"/>
</dbReference>
<evidence type="ECO:0000313" key="4">
    <source>
        <dbReference type="EMBL" id="KJA20361.1"/>
    </source>
</evidence>
<dbReference type="PROSITE" id="PS50837">
    <property type="entry name" value="NACHT"/>
    <property type="match status" value="1"/>
</dbReference>
<dbReference type="InterPro" id="IPR056884">
    <property type="entry name" value="NPHP3-like_N"/>
</dbReference>
<dbReference type="OrthoDB" id="7464126at2759"/>
<sequence>MERQHITTTNSMVQGEKGTNISIHGGHFTQHNQPPPVAVHKCYDAKDGFSHLQAHVATTAFDSAQQGDAPKCHPNTRQAVQDDIMNWILPTVMRIQWMLWLNGAAGAGKSAIARSIVALCLARNIPIARFFFFRTDTTRNDIQPVIATLVHQLIQQIPDLLEIVIPKIQSDPLIFTKSLKTQLQYLVFDPLRQLHRNSPLRVVVLLFDGIDECSGHNNQTDLVRLISNFLSTRDLPIIAFFSSRTENQLQQVFHSHEISTNLHQLALDNHYLPDADIRIFLDDKFKHIKETHPFKRHLAANWPDPAHVEEIIDKSSGQFIYASVVINFVSSSRNHPAQQLDIIRGLRPAGNSTPFAQLDALYKHIFSEVQNIDHVFLILAWAMFETSGYSPRLYEFSGMKDDDLCVLLADLTSIIVYENGNIAFLHASLPDFLLDRTRSQDYYLDKKFWCTQLSIHYFCLISNGMDYAFHSLVDHFLPSAELTAELREHVHTFNYDVLQGIDYSLIIDYVTAIEMLDCGADRELYYSQLDRATRYTLEHRMDDSEEPKPISKLQEYHNISAILAQIKSEKAVKLALRQPNDSGPDSEVRGVLHIFRRIFKRGESVVGSVADNEAVAVKRAEIRGGKIKVILRRIFKFGRKKNAAVSSNRPAAEAAASPRDRTLPK</sequence>
<keyword evidence="5" id="KW-1185">Reference proteome</keyword>
<dbReference type="AlphaFoldDB" id="A0A0D2NUY2"/>
<evidence type="ECO:0000259" key="3">
    <source>
        <dbReference type="PROSITE" id="PS50837"/>
    </source>
</evidence>
<dbReference type="SUPFAM" id="SSF52540">
    <property type="entry name" value="P-loop containing nucleoside triphosphate hydrolases"/>
    <property type="match status" value="1"/>
</dbReference>
<dbReference type="PANTHER" id="PTHR10039">
    <property type="entry name" value="AMELOGENIN"/>
    <property type="match status" value="1"/>
</dbReference>
<organism evidence="4 5">
    <name type="scientific">Hypholoma sublateritium (strain FD-334 SS-4)</name>
    <dbReference type="NCBI Taxonomy" id="945553"/>
    <lineage>
        <taxon>Eukaryota</taxon>
        <taxon>Fungi</taxon>
        <taxon>Dikarya</taxon>
        <taxon>Basidiomycota</taxon>
        <taxon>Agaricomycotina</taxon>
        <taxon>Agaricomycetes</taxon>
        <taxon>Agaricomycetidae</taxon>
        <taxon>Agaricales</taxon>
        <taxon>Agaricineae</taxon>
        <taxon>Strophariaceae</taxon>
        <taxon>Hypholoma</taxon>
    </lineage>
</organism>
<evidence type="ECO:0000256" key="2">
    <source>
        <dbReference type="SAM" id="MobiDB-lite"/>
    </source>
</evidence>